<evidence type="ECO:0000313" key="1">
    <source>
        <dbReference type="EMBL" id="XCI30020.1"/>
    </source>
</evidence>
<dbReference type="EMBL" id="CP159485">
    <property type="protein sequence ID" value="XCI30020.1"/>
    <property type="molecule type" value="Genomic_DNA"/>
</dbReference>
<dbReference type="InterPro" id="IPR010181">
    <property type="entry name" value="CGCAxxGCC_motif"/>
</dbReference>
<reference evidence="1" key="1">
    <citation type="journal article" date="2018" name="Antonie Van Leeuwenhoek">
        <title>Proteinivorax hydrogeniformans sp. nov., an anaerobic, haloalkaliphilic bacterium fermenting proteinaceous compounds with high hydrogen production.</title>
        <authorList>
            <person name="Boltyanskaya Y."/>
            <person name="Detkova E."/>
            <person name="Pimenov N."/>
            <person name="Kevbrin V."/>
        </authorList>
    </citation>
    <scope>NUCLEOTIDE SEQUENCE</scope>
    <source>
        <strain evidence="1">Z-710</strain>
    </source>
</reference>
<dbReference type="RefSeq" id="WP_353894564.1">
    <property type="nucleotide sequence ID" value="NZ_CP159485.1"/>
</dbReference>
<protein>
    <submittedName>
        <fullName evidence="1">C-GCAxxG-C-C family protein</fullName>
    </submittedName>
</protein>
<name>A0AAU8HXC1_9FIRM</name>
<accession>A0AAU8HXC1</accession>
<reference evidence="1" key="2">
    <citation type="submission" date="2024-06" db="EMBL/GenBank/DDBJ databases">
        <authorList>
            <person name="Petrova K.O."/>
            <person name="Toshchakov S.V."/>
            <person name="Boltjanskaja Y.V."/>
            <person name="Kevbrin V.V."/>
        </authorList>
    </citation>
    <scope>NUCLEOTIDE SEQUENCE</scope>
    <source>
        <strain evidence="1">Z-710</strain>
    </source>
</reference>
<dbReference type="SUPFAM" id="SSF48695">
    <property type="entry name" value="Multiheme cytochromes"/>
    <property type="match status" value="1"/>
</dbReference>
<dbReference type="AlphaFoldDB" id="A0AAU8HXC1"/>
<proteinExistence type="predicted"/>
<organism evidence="1">
    <name type="scientific">Proteinivorax hydrogeniformans</name>
    <dbReference type="NCBI Taxonomy" id="1826727"/>
    <lineage>
        <taxon>Bacteria</taxon>
        <taxon>Bacillati</taxon>
        <taxon>Bacillota</taxon>
        <taxon>Clostridia</taxon>
        <taxon>Eubacteriales</taxon>
        <taxon>Proteinivoracaceae</taxon>
        <taxon>Proteinivorax</taxon>
    </lineage>
</organism>
<dbReference type="Pfam" id="PF09719">
    <property type="entry name" value="C_GCAxxG_C_C"/>
    <property type="match status" value="1"/>
</dbReference>
<sequence>MGVAEGFFGTISDEVGYPFNHIPPQAFRSAGGGYGGQGTLCGALGVAAACIGMVCDADTQNELVNELWNWYRKHPFPQYQPAGLDLKTTVADSVICSESVGKFMQKQGVAYGDKERRERCAGVTSEIAKKTVELLNKTL</sequence>
<gene>
    <name evidence="1" type="ORF">PRVXH_001644</name>
</gene>
<dbReference type="InterPro" id="IPR036280">
    <property type="entry name" value="Multihaem_cyt_sf"/>
</dbReference>